<dbReference type="PANTHER" id="PTHR30388:SF6">
    <property type="entry name" value="XANTHINE DEHYDROGENASE SUBUNIT A-RELATED"/>
    <property type="match status" value="1"/>
</dbReference>
<proteinExistence type="predicted"/>
<evidence type="ECO:0000259" key="2">
    <source>
        <dbReference type="Pfam" id="PF13478"/>
    </source>
</evidence>
<dbReference type="EMBL" id="JACCEW010000004">
    <property type="protein sequence ID" value="NYT37862.1"/>
    <property type="molecule type" value="Genomic_DNA"/>
</dbReference>
<dbReference type="RefSeq" id="WP_129969819.1">
    <property type="nucleotide sequence ID" value="NZ_JACCEW010000004.1"/>
</dbReference>
<dbReference type="Pfam" id="PF02625">
    <property type="entry name" value="XdhC_CoxI"/>
    <property type="match status" value="1"/>
</dbReference>
<dbReference type="Proteomes" id="UP000580517">
    <property type="component" value="Unassembled WGS sequence"/>
</dbReference>
<dbReference type="InterPro" id="IPR003777">
    <property type="entry name" value="XdhC_CoxI"/>
</dbReference>
<feature type="domain" description="XdhC- CoxI" evidence="1">
    <location>
        <begin position="12"/>
        <end position="69"/>
    </location>
</feature>
<dbReference type="OrthoDB" id="61481at2"/>
<dbReference type="NCBIfam" id="TIGR02964">
    <property type="entry name" value="xanthine_xdhC"/>
    <property type="match status" value="1"/>
</dbReference>
<evidence type="ECO:0000259" key="1">
    <source>
        <dbReference type="Pfam" id="PF02625"/>
    </source>
</evidence>
<reference evidence="3 4" key="1">
    <citation type="submission" date="2020-07" db="EMBL/GenBank/DDBJ databases">
        <title>Taxonomic revisions and descriptions of new bacterial species based on genomic comparisons in the high-G+C-content subgroup of the family Alcaligenaceae.</title>
        <authorList>
            <person name="Szabo A."/>
            <person name="Felfoldi T."/>
        </authorList>
    </citation>
    <scope>NUCLEOTIDE SEQUENCE [LARGE SCALE GENOMIC DNA]</scope>
    <source>
        <strain evidence="3 4">DSM 25264</strain>
    </source>
</reference>
<feature type="domain" description="XdhC Rossmann" evidence="2">
    <location>
        <begin position="189"/>
        <end position="331"/>
    </location>
</feature>
<protein>
    <submittedName>
        <fullName evidence="3">Xanthine dehydrogenase accessory protein XdhC</fullName>
    </submittedName>
</protein>
<evidence type="ECO:0000313" key="3">
    <source>
        <dbReference type="EMBL" id="NYT37862.1"/>
    </source>
</evidence>
<comment type="caution">
    <text evidence="3">The sequence shown here is derived from an EMBL/GenBank/DDBJ whole genome shotgun (WGS) entry which is preliminary data.</text>
</comment>
<sequence>MNAWLEPALHLIRVGRPVVLVTLVRTEGSTPREAGAHMLVADDAQWDTIGGGHLEWRALALARTLLKVGADTGPCRLDRLALGPSLGQCCGGVATLLLELLSVSDLPWIEELDAALQNRSARIRQRTLSGALKGSVAGAVSLFAPDDTGRGPAAARMIQTAGVDVRCNLSEHDGHLVLTEKFEPPALHVVLFGAGHVGQAVVRVLATLPCTVTWVDERDAQFPGYLPGNVAVDATDAPEAVVAQAPPHSSFLVMTHCHALDQRLCQAIFERDDFAYFGLIGSRTKRRKFERRLAARGVAEHSLERMTCPIGVPGIRGKAPEIIAVAVAAQLLQAHEQRLSAQGRARNIKPEILRLSGYEDELVYAD</sequence>
<dbReference type="InterPro" id="IPR014308">
    <property type="entry name" value="Xanthine_DH_XdhC"/>
</dbReference>
<name>A0A853FDY1_9BURK</name>
<accession>A0A853FDY1</accession>
<dbReference type="Gene3D" id="3.40.50.720">
    <property type="entry name" value="NAD(P)-binding Rossmann-like Domain"/>
    <property type="match status" value="1"/>
</dbReference>
<dbReference type="AlphaFoldDB" id="A0A853FDY1"/>
<keyword evidence="4" id="KW-1185">Reference proteome</keyword>
<evidence type="ECO:0000313" key="4">
    <source>
        <dbReference type="Proteomes" id="UP000580517"/>
    </source>
</evidence>
<organism evidence="3 4">
    <name type="scientific">Allopusillimonas soli</name>
    <dbReference type="NCBI Taxonomy" id="659016"/>
    <lineage>
        <taxon>Bacteria</taxon>
        <taxon>Pseudomonadati</taxon>
        <taxon>Pseudomonadota</taxon>
        <taxon>Betaproteobacteria</taxon>
        <taxon>Burkholderiales</taxon>
        <taxon>Alcaligenaceae</taxon>
        <taxon>Allopusillimonas</taxon>
    </lineage>
</organism>
<dbReference type="PANTHER" id="PTHR30388">
    <property type="entry name" value="ALDEHYDE OXIDOREDUCTASE MOLYBDENUM COFACTOR ASSEMBLY PROTEIN"/>
    <property type="match status" value="1"/>
</dbReference>
<dbReference type="Pfam" id="PF13478">
    <property type="entry name" value="XdhC_C"/>
    <property type="match status" value="1"/>
</dbReference>
<dbReference type="InterPro" id="IPR027051">
    <property type="entry name" value="XdhC_Rossmann_dom"/>
</dbReference>
<gene>
    <name evidence="3" type="primary">xdhC</name>
    <name evidence="3" type="ORF">H0A68_13330</name>
</gene>
<dbReference type="InterPro" id="IPR052698">
    <property type="entry name" value="MoCofactor_Util/Proc"/>
</dbReference>